<evidence type="ECO:0000256" key="2">
    <source>
        <dbReference type="ARBA" id="ARBA00044777"/>
    </source>
</evidence>
<feature type="compositionally biased region" description="Acidic residues" evidence="3">
    <location>
        <begin position="105"/>
        <end position="116"/>
    </location>
</feature>
<feature type="region of interest" description="Disordered" evidence="3">
    <location>
        <begin position="96"/>
        <end position="118"/>
    </location>
</feature>
<reference evidence="4" key="1">
    <citation type="journal article" date="2020" name="mSystems">
        <title>Genome- and Community-Level Interaction Insights into Carbon Utilization and Element Cycling Functions of Hydrothermarchaeota in Hydrothermal Sediment.</title>
        <authorList>
            <person name="Zhou Z."/>
            <person name="Liu Y."/>
            <person name="Xu W."/>
            <person name="Pan J."/>
            <person name="Luo Z.H."/>
            <person name="Li M."/>
        </authorList>
    </citation>
    <scope>NUCLEOTIDE SEQUENCE [LARGE SCALE GENOMIC DNA]</scope>
    <source>
        <strain evidence="4">SpSt-374</strain>
    </source>
</reference>
<dbReference type="AlphaFoldDB" id="A0A7C3VF12"/>
<dbReference type="PANTHER" id="PTHR33969:SF2">
    <property type="entry name" value="SEGREGATION AND CONDENSATION PROTEIN A"/>
    <property type="match status" value="1"/>
</dbReference>
<dbReference type="InterPro" id="IPR023093">
    <property type="entry name" value="ScpA-like_C"/>
</dbReference>
<accession>A0A7C3VF12</accession>
<evidence type="ECO:0000256" key="3">
    <source>
        <dbReference type="SAM" id="MobiDB-lite"/>
    </source>
</evidence>
<dbReference type="Pfam" id="PF02616">
    <property type="entry name" value="SMC_ScpA"/>
    <property type="match status" value="1"/>
</dbReference>
<dbReference type="GO" id="GO:0007059">
    <property type="term" value="P:chromosome segregation"/>
    <property type="evidence" value="ECO:0007669"/>
    <property type="project" value="UniProtKB-KW"/>
</dbReference>
<protein>
    <recommendedName>
        <fullName evidence="2">Segregation and condensation protein A</fullName>
    </recommendedName>
</protein>
<dbReference type="Gene3D" id="6.10.250.2410">
    <property type="match status" value="1"/>
</dbReference>
<dbReference type="InterPro" id="IPR003768">
    <property type="entry name" value="ScpA"/>
</dbReference>
<gene>
    <name evidence="4" type="ORF">ENR15_03540</name>
</gene>
<sequence length="305" mass="33264">MSVSLAQDANRQVSEAIALLIDLANKGEIDPWDVQVVEVIDKYLSRLAPSTEPSATEQDAESLRNWREIALSQSGQAFLYAAMLVLLKADSLIRSESPDASSQVEETEFPPDEELEFNPSGGVVKLERQLRRRGVAPAKKKRRVTLQELIEQLQLMSVALSNQPSRATTGGRPYRLPPGGKSTAKTVAALRELASQDNLSDIAAAVEQFLEATWSGLPEGRDWLELDELLDRWHSASCSGPSTSTGVGELPLPYAAKPPDAVGVFWALLHLSAQSKVELSQEEFYQDLKIRSLPATVSSNVSSIA</sequence>
<dbReference type="PANTHER" id="PTHR33969">
    <property type="entry name" value="SEGREGATION AND CONDENSATION PROTEIN A"/>
    <property type="match status" value="1"/>
</dbReference>
<organism evidence="4">
    <name type="scientific">Planktothricoides sp. SpSt-374</name>
    <dbReference type="NCBI Taxonomy" id="2282167"/>
    <lineage>
        <taxon>Bacteria</taxon>
        <taxon>Bacillati</taxon>
        <taxon>Cyanobacteriota</taxon>
        <taxon>Cyanophyceae</taxon>
        <taxon>Oscillatoriophycideae</taxon>
        <taxon>Oscillatoriales</taxon>
        <taxon>Oscillatoriaceae</taxon>
        <taxon>Planktothricoides</taxon>
    </lineage>
</organism>
<dbReference type="EMBL" id="DSPX01000035">
    <property type="protein sequence ID" value="HGF99751.1"/>
    <property type="molecule type" value="Genomic_DNA"/>
</dbReference>
<dbReference type="Gene3D" id="1.10.10.580">
    <property type="entry name" value="Structural maintenance of chromosome 1. Chain E"/>
    <property type="match status" value="1"/>
</dbReference>
<evidence type="ECO:0000313" key="4">
    <source>
        <dbReference type="EMBL" id="HGF99751.1"/>
    </source>
</evidence>
<comment type="caution">
    <text evidence="4">The sequence shown here is derived from an EMBL/GenBank/DDBJ whole genome shotgun (WGS) entry which is preliminary data.</text>
</comment>
<name>A0A7C3VF12_9CYAN</name>
<proteinExistence type="predicted"/>
<evidence type="ECO:0000256" key="1">
    <source>
        <dbReference type="ARBA" id="ARBA00022829"/>
    </source>
</evidence>
<keyword evidence="1" id="KW-0159">Chromosome partition</keyword>